<dbReference type="Proteomes" id="UP000054560">
    <property type="component" value="Unassembled WGS sequence"/>
</dbReference>
<accession>A0A0L0FAC5</accession>
<evidence type="ECO:0000313" key="3">
    <source>
        <dbReference type="Proteomes" id="UP000054560"/>
    </source>
</evidence>
<name>A0A0L0FAC5_9EUKA</name>
<organism evidence="2 3">
    <name type="scientific">Sphaeroforma arctica JP610</name>
    <dbReference type="NCBI Taxonomy" id="667725"/>
    <lineage>
        <taxon>Eukaryota</taxon>
        <taxon>Ichthyosporea</taxon>
        <taxon>Ichthyophonida</taxon>
        <taxon>Sphaeroforma</taxon>
    </lineage>
</organism>
<dbReference type="GeneID" id="25914291"/>
<feature type="compositionally biased region" description="Polar residues" evidence="1">
    <location>
        <begin position="48"/>
        <end position="64"/>
    </location>
</feature>
<dbReference type="AlphaFoldDB" id="A0A0L0FAC5"/>
<gene>
    <name evidence="2" type="ORF">SARC_13787</name>
</gene>
<keyword evidence="3" id="KW-1185">Reference proteome</keyword>
<feature type="compositionally biased region" description="Polar residues" evidence="1">
    <location>
        <begin position="9"/>
        <end position="23"/>
    </location>
</feature>
<protein>
    <submittedName>
        <fullName evidence="2">Uncharacterized protein</fullName>
    </submittedName>
</protein>
<feature type="non-terminal residue" evidence="2">
    <location>
        <position position="298"/>
    </location>
</feature>
<proteinExistence type="predicted"/>
<feature type="region of interest" description="Disordered" evidence="1">
    <location>
        <begin position="1"/>
        <end position="113"/>
    </location>
</feature>
<reference evidence="2 3" key="1">
    <citation type="submission" date="2011-02" db="EMBL/GenBank/DDBJ databases">
        <title>The Genome Sequence of Sphaeroforma arctica JP610.</title>
        <authorList>
            <consortium name="The Broad Institute Genome Sequencing Platform"/>
            <person name="Russ C."/>
            <person name="Cuomo C."/>
            <person name="Young S.K."/>
            <person name="Zeng Q."/>
            <person name="Gargeya S."/>
            <person name="Alvarado L."/>
            <person name="Berlin A."/>
            <person name="Chapman S.B."/>
            <person name="Chen Z."/>
            <person name="Freedman E."/>
            <person name="Gellesch M."/>
            <person name="Goldberg J."/>
            <person name="Griggs A."/>
            <person name="Gujja S."/>
            <person name="Heilman E."/>
            <person name="Heiman D."/>
            <person name="Howarth C."/>
            <person name="Mehta T."/>
            <person name="Neiman D."/>
            <person name="Pearson M."/>
            <person name="Roberts A."/>
            <person name="Saif S."/>
            <person name="Shea T."/>
            <person name="Shenoy N."/>
            <person name="Sisk P."/>
            <person name="Stolte C."/>
            <person name="Sykes S."/>
            <person name="White J."/>
            <person name="Yandava C."/>
            <person name="Burger G."/>
            <person name="Gray M.W."/>
            <person name="Holland P.W.H."/>
            <person name="King N."/>
            <person name="Lang F.B.F."/>
            <person name="Roger A.J."/>
            <person name="Ruiz-Trillo I."/>
            <person name="Haas B."/>
            <person name="Nusbaum C."/>
            <person name="Birren B."/>
        </authorList>
    </citation>
    <scope>NUCLEOTIDE SEQUENCE [LARGE SCALE GENOMIC DNA]</scope>
    <source>
        <strain evidence="2 3">JP610</strain>
    </source>
</reference>
<dbReference type="EMBL" id="KQ245338">
    <property type="protein sequence ID" value="KNC73652.1"/>
    <property type="molecule type" value="Genomic_DNA"/>
</dbReference>
<evidence type="ECO:0000313" key="2">
    <source>
        <dbReference type="EMBL" id="KNC73652.1"/>
    </source>
</evidence>
<sequence length="298" mass="32544">MSGDDHSAVRSNQTEPRQQTDSVSIKDDHSHTAQMQRVKADGVADSVEQLSSLSATVDSGTNPTAAEAKPEVDGTVEKMISTTEEALVSIDDKSGTSAKAVDPPKSSTNKRPYNDDDVVQAVVSESGHAEKKAKTEPVDLDNVPVDLNTTETGEKLKEVRVEDEPIADNKVPVEITKNAKGTESALDLGAKIKEGAKLEVVWQVTNDDDEDTEVLFSGTLTKRLSPDQGVNNWATFNLRYNAKDEFPASDRVVCFNEAAELYDMEDGVYMQWHHPGFAGNQTLSLQEIMEQQSALEQY</sequence>
<evidence type="ECO:0000256" key="1">
    <source>
        <dbReference type="SAM" id="MobiDB-lite"/>
    </source>
</evidence>
<dbReference type="RefSeq" id="XP_014147554.1">
    <property type="nucleotide sequence ID" value="XM_014292079.1"/>
</dbReference>